<dbReference type="Gene3D" id="3.40.630.30">
    <property type="match status" value="1"/>
</dbReference>
<accession>A0A142B6S6</accession>
<dbReference type="GO" id="GO:0016747">
    <property type="term" value="F:acyltransferase activity, transferring groups other than amino-acyl groups"/>
    <property type="evidence" value="ECO:0007669"/>
    <property type="project" value="InterPro"/>
</dbReference>
<name>A0A142B6S6_9GAMM</name>
<dbReference type="EMBL" id="CP013251">
    <property type="protein sequence ID" value="AMO54452.1"/>
    <property type="molecule type" value="Genomic_DNA"/>
</dbReference>
<evidence type="ECO:0000259" key="1">
    <source>
        <dbReference type="PROSITE" id="PS51186"/>
    </source>
</evidence>
<feature type="domain" description="N-acetyltransferase" evidence="1">
    <location>
        <begin position="16"/>
        <end position="156"/>
    </location>
</feature>
<dbReference type="PROSITE" id="PS51186">
    <property type="entry name" value="GNAT"/>
    <property type="match status" value="1"/>
</dbReference>
<sequence length="156" mass="17035">MSTLYTVCKASGTEAEKVGTMAFSMESELWEGNTGGLDKQAFINAAETLLSGSGFWALLAKDHTGETVGVMTLSECAALYAGGHFGEIMEMYIEPEHRSAGVGAMLIDAARDFAKSKGWPFLEVGSPEQPKWARTLSFYKRQGFREIGPRLELALW</sequence>
<reference evidence="2 3" key="1">
    <citation type="journal article" date="2016" name="Front. Microbiol.">
        <title>Genomic Insight into the Host-Endosymbiont Relationship of Endozoicomonas montiporae CL-33(T) with its Coral Host.</title>
        <authorList>
            <person name="Ding J.-Y."/>
            <person name="Shiu J.-H."/>
            <person name="Chen W.-M."/>
            <person name="Chiang Y.-R."/>
            <person name="Tang S.-L."/>
        </authorList>
    </citation>
    <scope>NUCLEOTIDE SEQUENCE [LARGE SCALE GENOMIC DNA]</scope>
    <source>
        <strain evidence="2 3">CL-33</strain>
    </source>
</reference>
<evidence type="ECO:0000313" key="3">
    <source>
        <dbReference type="Proteomes" id="UP000071065"/>
    </source>
</evidence>
<dbReference type="InterPro" id="IPR000182">
    <property type="entry name" value="GNAT_dom"/>
</dbReference>
<dbReference type="STRING" id="570277.EZMO1_0186"/>
<organism evidence="2 3">
    <name type="scientific">Endozoicomonas montiporae CL-33</name>
    <dbReference type="NCBI Taxonomy" id="570277"/>
    <lineage>
        <taxon>Bacteria</taxon>
        <taxon>Pseudomonadati</taxon>
        <taxon>Pseudomonadota</taxon>
        <taxon>Gammaproteobacteria</taxon>
        <taxon>Oceanospirillales</taxon>
        <taxon>Endozoicomonadaceae</taxon>
        <taxon>Endozoicomonas</taxon>
    </lineage>
</organism>
<dbReference type="Proteomes" id="UP000071065">
    <property type="component" value="Chromosome"/>
</dbReference>
<protein>
    <submittedName>
        <fullName evidence="2">Acetyltransferase, GNAT family</fullName>
    </submittedName>
</protein>
<gene>
    <name evidence="2" type="ORF">EZMO1_0186</name>
</gene>
<proteinExistence type="predicted"/>
<dbReference type="CDD" id="cd04301">
    <property type="entry name" value="NAT_SF"/>
    <property type="match status" value="1"/>
</dbReference>
<dbReference type="KEGG" id="emp:EZMO1_0186"/>
<dbReference type="PATRIC" id="fig|570277.3.peg.193"/>
<dbReference type="SUPFAM" id="SSF55729">
    <property type="entry name" value="Acyl-CoA N-acyltransferases (Nat)"/>
    <property type="match status" value="1"/>
</dbReference>
<dbReference type="InterPro" id="IPR016181">
    <property type="entry name" value="Acyl_CoA_acyltransferase"/>
</dbReference>
<dbReference type="Pfam" id="PF13508">
    <property type="entry name" value="Acetyltransf_7"/>
    <property type="match status" value="1"/>
</dbReference>
<dbReference type="OrthoDB" id="9789605at2"/>
<dbReference type="AlphaFoldDB" id="A0A142B6S6"/>
<keyword evidence="2" id="KW-0808">Transferase</keyword>
<evidence type="ECO:0000313" key="2">
    <source>
        <dbReference type="EMBL" id="AMO54452.1"/>
    </source>
</evidence>